<feature type="transmembrane region" description="Helical" evidence="1">
    <location>
        <begin position="21"/>
        <end position="40"/>
    </location>
</feature>
<name>C6WUV4_METML</name>
<dbReference type="RefSeq" id="WP_015831740.1">
    <property type="nucleotide sequence ID" value="NC_012968.1"/>
</dbReference>
<protein>
    <submittedName>
        <fullName evidence="2">Uncharacterized protein</fullName>
    </submittedName>
</protein>
<keyword evidence="1" id="KW-0812">Transmembrane</keyword>
<proteinExistence type="predicted"/>
<keyword evidence="1" id="KW-0472">Membrane</keyword>
<dbReference type="AlphaFoldDB" id="C6WUV4"/>
<feature type="transmembrane region" description="Helical" evidence="1">
    <location>
        <begin position="60"/>
        <end position="81"/>
    </location>
</feature>
<evidence type="ECO:0000256" key="1">
    <source>
        <dbReference type="SAM" id="Phobius"/>
    </source>
</evidence>
<reference evidence="2 3" key="2">
    <citation type="journal article" date="2011" name="J. Bacteriol.">
        <title>Genomes of three methylotrophs from a single niche uncover genetic and metabolic divergence of Methylophilaceae.</title>
        <authorList>
            <person name="Lapidus A."/>
            <person name="Clum A."/>
            <person name="Labutti K."/>
            <person name="Kaluzhnaya M.G."/>
            <person name="Lim S."/>
            <person name="Beck D.A."/>
            <person name="Glavina Del Rio T."/>
            <person name="Nolan M."/>
            <person name="Mavromatis K."/>
            <person name="Huntemann M."/>
            <person name="Lucas S."/>
            <person name="Lidstrom M.E."/>
            <person name="Ivanova N."/>
            <person name="Chistoserdova L."/>
        </authorList>
    </citation>
    <scope>NUCLEOTIDE SEQUENCE [LARGE SCALE GENOMIC DNA]</scope>
    <source>
        <strain evidence="3">JLW8 / ATCC BAA-1282 / DSM 17540</strain>
    </source>
</reference>
<evidence type="ECO:0000313" key="2">
    <source>
        <dbReference type="EMBL" id="ACT47703.1"/>
    </source>
</evidence>
<accession>C6WUV4</accession>
<dbReference type="KEGG" id="mmb:Mmol_0793"/>
<dbReference type="HOGENOM" id="CLU_2288215_0_0_4"/>
<evidence type="ECO:0000313" key="3">
    <source>
        <dbReference type="Proteomes" id="UP000002742"/>
    </source>
</evidence>
<organism evidence="2 3">
    <name type="scientific">Methylotenera mobilis (strain JLW8 / ATCC BAA-1282 / DSM 17540)</name>
    <dbReference type="NCBI Taxonomy" id="583345"/>
    <lineage>
        <taxon>Bacteria</taxon>
        <taxon>Pseudomonadati</taxon>
        <taxon>Pseudomonadota</taxon>
        <taxon>Betaproteobacteria</taxon>
        <taxon>Nitrosomonadales</taxon>
        <taxon>Methylophilaceae</taxon>
        <taxon>Methylotenera</taxon>
    </lineage>
</organism>
<keyword evidence="3" id="KW-1185">Reference proteome</keyword>
<reference evidence="3" key="1">
    <citation type="submission" date="2009-07" db="EMBL/GenBank/DDBJ databases">
        <title>Complete sequence of Methylotenera mobilis JLW8.</title>
        <authorList>
            <consortium name="US DOE Joint Genome Institute"/>
            <person name="Lucas S."/>
            <person name="Copeland A."/>
            <person name="Lapidus A."/>
            <person name="Glavina del Rio T."/>
            <person name="Tice H."/>
            <person name="Bruce D."/>
            <person name="Goodwin L."/>
            <person name="Pitluck S."/>
            <person name="LaButti K.M."/>
            <person name="Clum A."/>
            <person name="Larimer F."/>
            <person name="Land M."/>
            <person name="Hauser L."/>
            <person name="Kyrpides N."/>
            <person name="Mikhailova N."/>
            <person name="Kayluzhnaya M."/>
            <person name="Chistoserdova L."/>
        </authorList>
    </citation>
    <scope>NUCLEOTIDE SEQUENCE [LARGE SCALE GENOMIC DNA]</scope>
    <source>
        <strain evidence="3">JLW8 / ATCC BAA-1282 / DSM 17540</strain>
    </source>
</reference>
<sequence>MATHQYIEQLSKREVTYSKRVQYCLLLILLAALPLLTFSIDSGGLHVKNFSVLIRQFGEIGLSILLSFIIITALVGLRSLWKLHKTARLRAKHEWHAYSLR</sequence>
<dbReference type="Proteomes" id="UP000002742">
    <property type="component" value="Chromosome"/>
</dbReference>
<dbReference type="EMBL" id="CP001672">
    <property type="protein sequence ID" value="ACT47703.1"/>
    <property type="molecule type" value="Genomic_DNA"/>
</dbReference>
<keyword evidence="1" id="KW-1133">Transmembrane helix</keyword>
<gene>
    <name evidence="2" type="ordered locus">Mmol_0793</name>
</gene>